<dbReference type="AlphaFoldDB" id="A0A086ZDW0"/>
<protein>
    <submittedName>
        <fullName evidence="2">Uncharacterized protein</fullName>
    </submittedName>
</protein>
<organism evidence="2 3">
    <name type="scientific">Bifidobacterium bohemicum DSM 22767</name>
    <dbReference type="NCBI Taxonomy" id="1437606"/>
    <lineage>
        <taxon>Bacteria</taxon>
        <taxon>Bacillati</taxon>
        <taxon>Actinomycetota</taxon>
        <taxon>Actinomycetes</taxon>
        <taxon>Bifidobacteriales</taxon>
        <taxon>Bifidobacteriaceae</taxon>
        <taxon>Bifidobacterium</taxon>
    </lineage>
</organism>
<reference evidence="2 3" key="1">
    <citation type="submission" date="2014-03" db="EMBL/GenBank/DDBJ databases">
        <title>Genomics of Bifidobacteria.</title>
        <authorList>
            <person name="Ventura M."/>
            <person name="Milani C."/>
            <person name="Lugli G.A."/>
        </authorList>
    </citation>
    <scope>NUCLEOTIDE SEQUENCE [LARGE SCALE GENOMIC DNA]</scope>
    <source>
        <strain evidence="2 3">DSM 22767</strain>
    </source>
</reference>
<feature type="transmembrane region" description="Helical" evidence="1">
    <location>
        <begin position="12"/>
        <end position="33"/>
    </location>
</feature>
<keyword evidence="3" id="KW-1185">Reference proteome</keyword>
<keyword evidence="1" id="KW-0472">Membrane</keyword>
<name>A0A086ZDW0_9BIFI</name>
<keyword evidence="1" id="KW-0812">Transmembrane</keyword>
<feature type="transmembrane region" description="Helical" evidence="1">
    <location>
        <begin position="45"/>
        <end position="62"/>
    </location>
</feature>
<evidence type="ECO:0000313" key="2">
    <source>
        <dbReference type="EMBL" id="KFI44710.1"/>
    </source>
</evidence>
<evidence type="ECO:0000256" key="1">
    <source>
        <dbReference type="SAM" id="Phobius"/>
    </source>
</evidence>
<dbReference type="STRING" id="1437606.BBOH_1432"/>
<proteinExistence type="predicted"/>
<comment type="caution">
    <text evidence="2">The sequence shown here is derived from an EMBL/GenBank/DDBJ whole genome shotgun (WGS) entry which is preliminary data.</text>
</comment>
<dbReference type="Proteomes" id="UP000029096">
    <property type="component" value="Unassembled WGS sequence"/>
</dbReference>
<gene>
    <name evidence="2" type="ORF">BBOH_1432</name>
</gene>
<sequence length="92" mass="10123">MPITAAQSVLGLSVVISGISALVFGVLDGNLFLFGVGRRFGRRHFFMLPTMPFLLIGMLMWVPDLPLAMYAGRMCCGWRCRSCSPDDAPRGR</sequence>
<keyword evidence="1" id="KW-1133">Transmembrane helix</keyword>
<evidence type="ECO:0000313" key="3">
    <source>
        <dbReference type="Proteomes" id="UP000029096"/>
    </source>
</evidence>
<accession>A0A086ZDW0</accession>
<dbReference type="EMBL" id="JGYP01000005">
    <property type="protein sequence ID" value="KFI44710.1"/>
    <property type="molecule type" value="Genomic_DNA"/>
</dbReference>
<dbReference type="eggNOG" id="COG2211">
    <property type="taxonomic scope" value="Bacteria"/>
</dbReference>